<evidence type="ECO:0000256" key="1">
    <source>
        <dbReference type="SAM" id="Phobius"/>
    </source>
</evidence>
<keyword evidence="1" id="KW-0812">Transmembrane</keyword>
<evidence type="ECO:0000259" key="2">
    <source>
        <dbReference type="PROSITE" id="PS51494"/>
    </source>
</evidence>
<dbReference type="EMBL" id="DYUB01000307">
    <property type="protein sequence ID" value="HJG97382.1"/>
    <property type="molecule type" value="Genomic_DNA"/>
</dbReference>
<dbReference type="InterPro" id="IPR036034">
    <property type="entry name" value="PDZ_sf"/>
</dbReference>
<evidence type="ECO:0000313" key="3">
    <source>
        <dbReference type="EMBL" id="HJG97382.1"/>
    </source>
</evidence>
<dbReference type="InterPro" id="IPR009003">
    <property type="entry name" value="Peptidase_S1_PA"/>
</dbReference>
<organism evidence="3 4">
    <name type="scientific">Romboutsia timonensis</name>
    <dbReference type="NCBI Taxonomy" id="1776391"/>
    <lineage>
        <taxon>Bacteria</taxon>
        <taxon>Bacillati</taxon>
        <taxon>Bacillota</taxon>
        <taxon>Clostridia</taxon>
        <taxon>Peptostreptococcales</taxon>
        <taxon>Peptostreptococcaceae</taxon>
        <taxon>Romboutsia</taxon>
    </lineage>
</organism>
<reference evidence="3" key="1">
    <citation type="journal article" date="2021" name="PeerJ">
        <title>Extensive microbial diversity within the chicken gut microbiome revealed by metagenomics and culture.</title>
        <authorList>
            <person name="Gilroy R."/>
            <person name="Ravi A."/>
            <person name="Getino M."/>
            <person name="Pursley I."/>
            <person name="Horton D.L."/>
            <person name="Alikhan N.F."/>
            <person name="Baker D."/>
            <person name="Gharbi K."/>
            <person name="Hall N."/>
            <person name="Watson M."/>
            <person name="Adriaenssens E.M."/>
            <person name="Foster-Nyarko E."/>
            <person name="Jarju S."/>
            <person name="Secka A."/>
            <person name="Antonio M."/>
            <person name="Oren A."/>
            <person name="Chaudhuri R.R."/>
            <person name="La Ragione R."/>
            <person name="Hildebrand F."/>
            <person name="Pallen M.J."/>
        </authorList>
    </citation>
    <scope>NUCLEOTIDE SEQUENCE</scope>
    <source>
        <strain evidence="3">1277</strain>
    </source>
</reference>
<name>A0A921N1W6_9FIRM</name>
<dbReference type="AlphaFoldDB" id="A0A921N1W6"/>
<proteinExistence type="predicted"/>
<dbReference type="SUPFAM" id="SSF50156">
    <property type="entry name" value="PDZ domain-like"/>
    <property type="match status" value="1"/>
</dbReference>
<dbReference type="Gene3D" id="2.30.42.10">
    <property type="match status" value="1"/>
</dbReference>
<gene>
    <name evidence="3" type="ORF">K8V90_09795</name>
</gene>
<dbReference type="Proteomes" id="UP000776700">
    <property type="component" value="Unassembled WGS sequence"/>
</dbReference>
<dbReference type="SUPFAM" id="SSF50494">
    <property type="entry name" value="Trypsin-like serine proteases"/>
    <property type="match status" value="1"/>
</dbReference>
<keyword evidence="1" id="KW-0472">Membrane</keyword>
<protein>
    <submittedName>
        <fullName evidence="3">Peptidase S55</fullName>
    </submittedName>
</protein>
<keyword evidence="1" id="KW-1133">Transmembrane helix</keyword>
<accession>A0A921N1W6</accession>
<reference evidence="3" key="2">
    <citation type="submission" date="2021-09" db="EMBL/GenBank/DDBJ databases">
        <authorList>
            <person name="Gilroy R."/>
        </authorList>
    </citation>
    <scope>NUCLEOTIDE SEQUENCE</scope>
    <source>
        <strain evidence="3">1277</strain>
    </source>
</reference>
<evidence type="ECO:0000313" key="4">
    <source>
        <dbReference type="Proteomes" id="UP000776700"/>
    </source>
</evidence>
<dbReference type="PROSITE" id="PS51494">
    <property type="entry name" value="SPOIVB"/>
    <property type="match status" value="1"/>
</dbReference>
<feature type="transmembrane region" description="Helical" evidence="1">
    <location>
        <begin position="7"/>
        <end position="23"/>
    </location>
</feature>
<comment type="caution">
    <text evidence="3">The sequence shown here is derived from an EMBL/GenBank/DDBJ whole genome shotgun (WGS) entry which is preliminary data.</text>
</comment>
<feature type="domain" description="Peptidase S55" evidence="2">
    <location>
        <begin position="113"/>
        <end position="339"/>
    </location>
</feature>
<dbReference type="Pfam" id="PF05580">
    <property type="entry name" value="Peptidase_S55"/>
    <property type="match status" value="1"/>
</dbReference>
<dbReference type="InterPro" id="IPR008763">
    <property type="entry name" value="Peptidase_S55"/>
</dbReference>
<sequence length="339" mass="38465">MKGKKIIISLILISFFILLSYYYKSTYSSNDIEAINMNKKYVYPLGEIVSIKATTDGVLVIGYEDESEEYIGGIEIGDNIVDINGVKIENVKDIFEILENINDDEVKVGLIRDEKYINENIKLKIDREYKKLGLWVRDKISGMGTLTFYDPEKSVFKGIGHAITDSDTNELLKIKQGYIYNPKNLNVEKGIKEKNGYLYSDFDLNNPIGQFKYNSNFGITGVFNSEKEKSIQLIEIGNKDDIKLGRAYILLEDKTKNIMSYEININSISTDKQNTIQISIEVIDDRLINYTGGIIQGMSGAPIIQNNKLIGAVTHVIKDNPKKGYGIFIEEMIKLENKN</sequence>